<keyword evidence="2" id="KW-0560">Oxidoreductase</keyword>
<protein>
    <submittedName>
        <fullName evidence="5">Oxidoreductase</fullName>
    </submittedName>
</protein>
<dbReference type="PROSITE" id="PS00061">
    <property type="entry name" value="ADH_SHORT"/>
    <property type="match status" value="1"/>
</dbReference>
<reference evidence="5" key="1">
    <citation type="journal article" date="2014" name="Int. J. Syst. Evol. Microbiol.">
        <title>Complete genome sequence of Corynebacterium casei LMG S-19264T (=DSM 44701T), isolated from a smear-ripened cheese.</title>
        <authorList>
            <consortium name="US DOE Joint Genome Institute (JGI-PGF)"/>
            <person name="Walter F."/>
            <person name="Albersmeier A."/>
            <person name="Kalinowski J."/>
            <person name="Ruckert C."/>
        </authorList>
    </citation>
    <scope>NUCLEOTIDE SEQUENCE</scope>
    <source>
        <strain evidence="5">JCM 5069</strain>
    </source>
</reference>
<dbReference type="CDD" id="cd05233">
    <property type="entry name" value="SDR_c"/>
    <property type="match status" value="1"/>
</dbReference>
<keyword evidence="6" id="KW-1185">Reference proteome</keyword>
<proteinExistence type="inferred from homology"/>
<sequence>MARTDSGVSYRPVPELTEHGAAHGVALVTGASSGIGAAVARQLAADGGWRLLLTGRDRDRLDAVAEALSATAVRADLDDQDETEHLVGEALRATGRIDLLVAGAGIGWAGPFHTMPLSAATRVVSVDLVAVIRLVRLVLPHMLAARSGHIVLIGSVAGTFGVRGEAVYSAAKAAVATFADALRYELDGTGVHLTHILPGVVDTPFFERRGAPYTRSRPRPIPPEKVADAVCTALRQGRHDVYVPGWLRLPAYVRGVAPGLYHRLAARFG</sequence>
<gene>
    <name evidence="5" type="ORF">GCM10018793_60030</name>
</gene>
<evidence type="ECO:0000259" key="4">
    <source>
        <dbReference type="SMART" id="SM00822"/>
    </source>
</evidence>
<dbReference type="AlphaFoldDB" id="A0A919GL34"/>
<dbReference type="Proteomes" id="UP000603708">
    <property type="component" value="Unassembled WGS sequence"/>
</dbReference>
<comment type="caution">
    <text evidence="5">The sequence shown here is derived from an EMBL/GenBank/DDBJ whole genome shotgun (WGS) entry which is preliminary data.</text>
</comment>
<dbReference type="Pfam" id="PF00106">
    <property type="entry name" value="adh_short"/>
    <property type="match status" value="1"/>
</dbReference>
<evidence type="ECO:0000313" key="5">
    <source>
        <dbReference type="EMBL" id="GHH86780.1"/>
    </source>
</evidence>
<reference evidence="5" key="2">
    <citation type="submission" date="2020-09" db="EMBL/GenBank/DDBJ databases">
        <authorList>
            <person name="Sun Q."/>
            <person name="Ohkuma M."/>
        </authorList>
    </citation>
    <scope>NUCLEOTIDE SEQUENCE</scope>
    <source>
        <strain evidence="5">JCM 5069</strain>
    </source>
</reference>
<dbReference type="PANTHER" id="PTHR44196">
    <property type="entry name" value="DEHYDROGENASE/REDUCTASE SDR FAMILY MEMBER 7B"/>
    <property type="match status" value="1"/>
</dbReference>
<dbReference type="SUPFAM" id="SSF51735">
    <property type="entry name" value="NAD(P)-binding Rossmann-fold domains"/>
    <property type="match status" value="1"/>
</dbReference>
<dbReference type="GO" id="GO:0016020">
    <property type="term" value="C:membrane"/>
    <property type="evidence" value="ECO:0007669"/>
    <property type="project" value="TreeGrafter"/>
</dbReference>
<name>A0A919GL34_9ACTN</name>
<dbReference type="PANTHER" id="PTHR44196:SF1">
    <property type="entry name" value="DEHYDROGENASE_REDUCTASE SDR FAMILY MEMBER 7B"/>
    <property type="match status" value="1"/>
</dbReference>
<evidence type="ECO:0000256" key="3">
    <source>
        <dbReference type="RuleBase" id="RU000363"/>
    </source>
</evidence>
<accession>A0A919GL34</accession>
<dbReference type="InterPro" id="IPR002347">
    <property type="entry name" value="SDR_fam"/>
</dbReference>
<dbReference type="InterPro" id="IPR036291">
    <property type="entry name" value="NAD(P)-bd_dom_sf"/>
</dbReference>
<dbReference type="PRINTS" id="PR00081">
    <property type="entry name" value="GDHRDH"/>
</dbReference>
<organism evidence="5 6">
    <name type="scientific">Streptomyces sulfonofaciens</name>
    <dbReference type="NCBI Taxonomy" id="68272"/>
    <lineage>
        <taxon>Bacteria</taxon>
        <taxon>Bacillati</taxon>
        <taxon>Actinomycetota</taxon>
        <taxon>Actinomycetes</taxon>
        <taxon>Kitasatosporales</taxon>
        <taxon>Streptomycetaceae</taxon>
        <taxon>Streptomyces</taxon>
    </lineage>
</organism>
<comment type="similarity">
    <text evidence="1 3">Belongs to the short-chain dehydrogenases/reductases (SDR) family.</text>
</comment>
<dbReference type="RefSeq" id="WP_189937471.1">
    <property type="nucleotide sequence ID" value="NZ_BNCD01000024.1"/>
</dbReference>
<dbReference type="GO" id="GO:0016491">
    <property type="term" value="F:oxidoreductase activity"/>
    <property type="evidence" value="ECO:0007669"/>
    <property type="project" value="UniProtKB-KW"/>
</dbReference>
<dbReference type="PRINTS" id="PR00080">
    <property type="entry name" value="SDRFAMILY"/>
</dbReference>
<dbReference type="InterPro" id="IPR057326">
    <property type="entry name" value="KR_dom"/>
</dbReference>
<dbReference type="InterPro" id="IPR020904">
    <property type="entry name" value="Sc_DH/Rdtase_CS"/>
</dbReference>
<dbReference type="SMART" id="SM00822">
    <property type="entry name" value="PKS_KR"/>
    <property type="match status" value="1"/>
</dbReference>
<feature type="domain" description="Ketoreductase" evidence="4">
    <location>
        <begin position="24"/>
        <end position="204"/>
    </location>
</feature>
<dbReference type="EMBL" id="BNCD01000024">
    <property type="protein sequence ID" value="GHH86780.1"/>
    <property type="molecule type" value="Genomic_DNA"/>
</dbReference>
<evidence type="ECO:0000256" key="2">
    <source>
        <dbReference type="ARBA" id="ARBA00023002"/>
    </source>
</evidence>
<evidence type="ECO:0000313" key="6">
    <source>
        <dbReference type="Proteomes" id="UP000603708"/>
    </source>
</evidence>
<dbReference type="Gene3D" id="3.40.50.720">
    <property type="entry name" value="NAD(P)-binding Rossmann-like Domain"/>
    <property type="match status" value="1"/>
</dbReference>
<evidence type="ECO:0000256" key="1">
    <source>
        <dbReference type="ARBA" id="ARBA00006484"/>
    </source>
</evidence>